<dbReference type="InterPro" id="IPR048968">
    <property type="entry name" value="Apc5_N"/>
</dbReference>
<sequence>MAVVVTDIPRASQHPRLLLKDQVTPHKVSMLILIKEYLTMTSKDKGAFTSCQRRDFAIMVLTLLQSPDISVEALIKMVKEIDSQCLLVTFIEKLRDVYNVGVGSLMDNVRAAYSLLTDMECNLHKSSIVGFFIRRLYLGFERLSFNKVASLCKAFKSYCKAICTEETLGSDFDDSTLPIELGRDESSFTQIDRFEEALGIYTQKQAEYVLAQQTTLLQRNDKNALSPKKLQDMIGQLLHSHPNLAEAHYLSYLNSLRLKDYCRVIDSMYHYFDRCLLSGLDNKTNADDIGRSCRYAALNLAGLHYRFAHKEEALAAVNEAIRMAQETNDNVCLQHALGWLYRIQDSTGGTTHELLERSITKAGELNLSYLASVGVQSYARQKALAKVTPACVFDFLVKSDILNCQHSQLDLLASSYALKAALWHRYGNSSMRLHCSQTLLHLHLSDPAKQNVYYNGEAICIALCNLANYHADQGDFHAATEVIGHAKHSFPAHGEHAKLWMQCEQAMLFDRAVYQSDYDAADLAVRNMAAVSDLESRYRRALLLLSSCCLTEAFQILHELKEKCSQQERSSTNECSTEFHASVLIALGQYHAMTPYPSNAIQHLTACIALCSDHHLHYMRAIATLHIASVQLQMDLPNQAKSLIESVMITVLSNGSLFEKSRASLLYAKCLLQASTEDKKEDRHLVLQRCIGNVNISISGFRMLEASTRLKDSVYCLALLYNELGNMAARNNCALQFKELDAQYPTANSNSGCIF</sequence>
<evidence type="ECO:0000313" key="20">
    <source>
        <dbReference type="Proteomes" id="UP000695022"/>
    </source>
</evidence>
<dbReference type="InterPro" id="IPR011990">
    <property type="entry name" value="TPR-like_helical_dom_sf"/>
</dbReference>
<gene>
    <name evidence="21 22 23" type="primary">LOC106808155</name>
</gene>
<comment type="pathway">
    <text evidence="3">Protein modification; protein ubiquitination.</text>
</comment>
<keyword evidence="10" id="KW-0498">Mitosis</keyword>
<evidence type="ECO:0000256" key="3">
    <source>
        <dbReference type="ARBA" id="ARBA00004906"/>
    </source>
</evidence>
<dbReference type="RefSeq" id="XP_014666223.1">
    <property type="nucleotide sequence ID" value="XM_014810737.1"/>
</dbReference>
<dbReference type="RefSeq" id="XP_014666222.1">
    <property type="nucleotide sequence ID" value="XM_014810736.1"/>
</dbReference>
<evidence type="ECO:0000256" key="7">
    <source>
        <dbReference type="ARBA" id="ARBA00022553"/>
    </source>
</evidence>
<evidence type="ECO:0000256" key="6">
    <source>
        <dbReference type="ARBA" id="ARBA00022490"/>
    </source>
</evidence>
<keyword evidence="7" id="KW-0597">Phosphoprotein</keyword>
<evidence type="ECO:0000256" key="9">
    <source>
        <dbReference type="ARBA" id="ARBA00022737"/>
    </source>
</evidence>
<reference evidence="21 22" key="1">
    <citation type="submission" date="2025-05" db="UniProtKB">
        <authorList>
            <consortium name="RefSeq"/>
        </authorList>
    </citation>
    <scope>IDENTIFICATION</scope>
</reference>
<feature type="domain" description="Anaphase-promoting complex subunit 5 N-terminal" evidence="19">
    <location>
        <begin position="23"/>
        <end position="160"/>
    </location>
</feature>
<keyword evidence="6" id="KW-0963">Cytoplasm</keyword>
<keyword evidence="11" id="KW-0833">Ubl conjugation pathway</keyword>
<evidence type="ECO:0000259" key="19">
    <source>
        <dbReference type="Pfam" id="PF21371"/>
    </source>
</evidence>
<evidence type="ECO:0000256" key="17">
    <source>
        <dbReference type="ARBA" id="ARBA00045696"/>
    </source>
</evidence>
<dbReference type="InterPro" id="IPR037679">
    <property type="entry name" value="Apc5"/>
</dbReference>
<evidence type="ECO:0000256" key="8">
    <source>
        <dbReference type="ARBA" id="ARBA00022618"/>
    </source>
</evidence>
<dbReference type="InterPro" id="IPR026000">
    <property type="entry name" value="Apc5_dom"/>
</dbReference>
<evidence type="ECO:0000256" key="5">
    <source>
        <dbReference type="ARBA" id="ARBA00016066"/>
    </source>
</evidence>
<evidence type="ECO:0000256" key="16">
    <source>
        <dbReference type="ARBA" id="ARBA00031069"/>
    </source>
</evidence>
<evidence type="ECO:0000256" key="10">
    <source>
        <dbReference type="ARBA" id="ARBA00022776"/>
    </source>
</evidence>
<evidence type="ECO:0000313" key="21">
    <source>
        <dbReference type="RefSeq" id="XP_014666222.1"/>
    </source>
</evidence>
<evidence type="ECO:0000256" key="15">
    <source>
        <dbReference type="ARBA" id="ARBA00023306"/>
    </source>
</evidence>
<dbReference type="Proteomes" id="UP000695022">
    <property type="component" value="Unplaced"/>
</dbReference>
<keyword evidence="9" id="KW-0677">Repeat</keyword>
<feature type="domain" description="Anaphase-promoting complex subunit 5" evidence="18">
    <location>
        <begin position="248"/>
        <end position="345"/>
    </location>
</feature>
<dbReference type="PANTHER" id="PTHR12830:SF9">
    <property type="entry name" value="ANAPHASE-PROMOTING COMPLEX SUBUNIT 5"/>
    <property type="match status" value="1"/>
</dbReference>
<name>A0ABM1E203_PRICU</name>
<evidence type="ECO:0000256" key="11">
    <source>
        <dbReference type="ARBA" id="ARBA00022786"/>
    </source>
</evidence>
<accession>A0ABM1E203</accession>
<keyword evidence="14" id="KW-0539">Nucleus</keyword>
<dbReference type="SUPFAM" id="SSF48452">
    <property type="entry name" value="TPR-like"/>
    <property type="match status" value="1"/>
</dbReference>
<dbReference type="CDD" id="cd16270">
    <property type="entry name" value="Apc5_N"/>
    <property type="match status" value="1"/>
</dbReference>
<dbReference type="Pfam" id="PF21371">
    <property type="entry name" value="Apc5_N"/>
    <property type="match status" value="1"/>
</dbReference>
<dbReference type="GeneID" id="106808155"/>
<comment type="similarity">
    <text evidence="4">Belongs to the APC5 family.</text>
</comment>
<comment type="subcellular location">
    <subcellularLocation>
        <location evidence="2">Cytoplasm</location>
        <location evidence="2">Cytoskeleton</location>
        <location evidence="2">Spindle</location>
    </subcellularLocation>
    <subcellularLocation>
        <location evidence="1">Nucleus</location>
    </subcellularLocation>
</comment>
<keyword evidence="15" id="KW-0131">Cell cycle</keyword>
<keyword evidence="20" id="KW-1185">Reference proteome</keyword>
<dbReference type="Pfam" id="PF12862">
    <property type="entry name" value="ANAPC5"/>
    <property type="match status" value="1"/>
</dbReference>
<evidence type="ECO:0000256" key="1">
    <source>
        <dbReference type="ARBA" id="ARBA00004123"/>
    </source>
</evidence>
<dbReference type="PANTHER" id="PTHR12830">
    <property type="entry name" value="ANAPHASE-PROMOTING COMPLEX SUBUNIT 5"/>
    <property type="match status" value="1"/>
</dbReference>
<evidence type="ECO:0000259" key="18">
    <source>
        <dbReference type="Pfam" id="PF12862"/>
    </source>
</evidence>
<evidence type="ECO:0000313" key="23">
    <source>
        <dbReference type="RefSeq" id="XP_014666224.1"/>
    </source>
</evidence>
<keyword evidence="8" id="KW-0132">Cell division</keyword>
<evidence type="ECO:0000256" key="2">
    <source>
        <dbReference type="ARBA" id="ARBA00004186"/>
    </source>
</evidence>
<evidence type="ECO:0000313" key="22">
    <source>
        <dbReference type="RefSeq" id="XP_014666223.1"/>
    </source>
</evidence>
<evidence type="ECO:0000256" key="4">
    <source>
        <dbReference type="ARBA" id="ARBA00007450"/>
    </source>
</evidence>
<comment type="function">
    <text evidence="17">Component of the anaphase promoting complex/cyclosome (APC/C), a cell cycle-regulated E3 ubiquitin ligase that controls progression through mitosis and the G1 phase of the cell cycle. The APC/C complex acts by mediating ubiquitination and subsequent degradation of target proteins: it mainly mediates the formation of 'Lys-11'-linked polyubiquitin chains and, to a lower extent, the formation of 'Lys-48'- and 'Lys-63'-linked polyubiquitin chains. The APC/C complex catalyzes assembly of branched 'Lys-11'-/'Lys-48'-linked branched ubiquitin chains on target proteins.</text>
</comment>
<keyword evidence="12" id="KW-0802">TPR repeat</keyword>
<evidence type="ECO:0000256" key="12">
    <source>
        <dbReference type="ARBA" id="ARBA00022803"/>
    </source>
</evidence>
<dbReference type="RefSeq" id="XP_014666224.1">
    <property type="nucleotide sequence ID" value="XM_014810738.1"/>
</dbReference>
<proteinExistence type="inferred from homology"/>
<keyword evidence="13" id="KW-0206">Cytoskeleton</keyword>
<evidence type="ECO:0000256" key="14">
    <source>
        <dbReference type="ARBA" id="ARBA00023242"/>
    </source>
</evidence>
<protein>
    <recommendedName>
        <fullName evidence="5">Anaphase-promoting complex subunit 5</fullName>
    </recommendedName>
    <alternativeName>
        <fullName evidence="16">Cyclosome subunit 5</fullName>
    </alternativeName>
</protein>
<dbReference type="Gene3D" id="1.25.40.10">
    <property type="entry name" value="Tetratricopeptide repeat domain"/>
    <property type="match status" value="1"/>
</dbReference>
<evidence type="ECO:0000256" key="13">
    <source>
        <dbReference type="ARBA" id="ARBA00023212"/>
    </source>
</evidence>
<organism evidence="20 23">
    <name type="scientific">Priapulus caudatus</name>
    <name type="common">Priapulid worm</name>
    <dbReference type="NCBI Taxonomy" id="37621"/>
    <lineage>
        <taxon>Eukaryota</taxon>
        <taxon>Metazoa</taxon>
        <taxon>Ecdysozoa</taxon>
        <taxon>Scalidophora</taxon>
        <taxon>Priapulida</taxon>
        <taxon>Priapulimorpha</taxon>
        <taxon>Priapulimorphida</taxon>
        <taxon>Priapulidae</taxon>
        <taxon>Priapulus</taxon>
    </lineage>
</organism>